<reference evidence="5 6" key="1">
    <citation type="submission" date="2006-10" db="EMBL/GenBank/DDBJ databases">
        <title>The Genome Sequence of Batrachochytrium dendrobatidis JEL423.</title>
        <authorList>
            <consortium name="The Broad Institute Genome Sequencing Platform"/>
            <person name="Birren B."/>
            <person name="Lander E."/>
            <person name="Galagan J."/>
            <person name="Cuomo C."/>
            <person name="Devon K."/>
            <person name="Jaffe D."/>
            <person name="Butler J."/>
            <person name="Alvarez P."/>
            <person name="Gnerre S."/>
            <person name="Grabherr M."/>
            <person name="Kleber M."/>
            <person name="Mauceli E."/>
            <person name="Brockman W."/>
            <person name="Young S."/>
            <person name="LaButti K."/>
            <person name="Sykes S."/>
            <person name="DeCaprio D."/>
            <person name="Crawford M."/>
            <person name="Koehrsen M."/>
            <person name="Engels R."/>
            <person name="Montgomery P."/>
            <person name="Pearson M."/>
            <person name="Howarth C."/>
            <person name="Larson L."/>
            <person name="White J."/>
            <person name="O'Leary S."/>
            <person name="Kodira C."/>
            <person name="Zeng Q."/>
            <person name="Yandava C."/>
            <person name="Alvarado L."/>
            <person name="Longcore J."/>
            <person name="James T."/>
        </authorList>
    </citation>
    <scope>NUCLEOTIDE SEQUENCE [LARGE SCALE GENOMIC DNA]</scope>
    <source>
        <strain evidence="5 6">JEL423</strain>
    </source>
</reference>
<dbReference type="InterPro" id="IPR036322">
    <property type="entry name" value="WD40_repeat_dom_sf"/>
</dbReference>
<keyword evidence="1 4" id="KW-0853">WD repeat</keyword>
<feature type="repeat" description="WD" evidence="4">
    <location>
        <begin position="194"/>
        <end position="226"/>
    </location>
</feature>
<sequence length="343" mass="38401">MAPRLVSVAELHGHIDRVWQISWSPVVLALISASGDKSIRVWKPASESDKSNWTCSTVVDDAHSRTVRSVAYNPDGRVFASGSFDGTVGIWERDNSKEMECVASLEGHENEVKCVAWSASGVLLATCSRDKSVWIWEVVGDDEYECSCVLQEHTQDIKAVRWHPFEEILASASYDDTVKIWKEEDADWYCSDTLTGHTSTVWNIDFNQSGDMIASVSDDKSLRVWKQDPMTKKYQPYITSLNHHDRTIYSVSWSKHHGLIATASGDNTICVSSIQPKNNINQDMDPKHPDLCDATIVKLTTLVNAHGLNDINSVVWCPIEGFQNYLASAGDDGIVRIWEYMDA</sequence>
<feature type="repeat" description="WD" evidence="4">
    <location>
        <begin position="60"/>
        <end position="101"/>
    </location>
</feature>
<comment type="similarity">
    <text evidence="3">Belongs to the WD repeat CIA1 family.</text>
</comment>
<dbReference type="PROSITE" id="PS00678">
    <property type="entry name" value="WD_REPEATS_1"/>
    <property type="match status" value="1"/>
</dbReference>
<dbReference type="AlphaFoldDB" id="A0A177WT60"/>
<evidence type="ECO:0000256" key="2">
    <source>
        <dbReference type="ARBA" id="ARBA00022737"/>
    </source>
</evidence>
<dbReference type="InterPro" id="IPR020472">
    <property type="entry name" value="WD40_PAC1"/>
</dbReference>
<dbReference type="OrthoDB" id="284782at2759"/>
<accession>A0A177WT60</accession>
<dbReference type="CDD" id="cd00200">
    <property type="entry name" value="WD40"/>
    <property type="match status" value="1"/>
</dbReference>
<dbReference type="SMART" id="SM00320">
    <property type="entry name" value="WD40"/>
    <property type="match status" value="7"/>
</dbReference>
<dbReference type="GO" id="GO:0097361">
    <property type="term" value="C:cytosolic [4Fe-4S] assembly targeting complex"/>
    <property type="evidence" value="ECO:0007669"/>
    <property type="project" value="InterPro"/>
</dbReference>
<feature type="repeat" description="WD" evidence="4">
    <location>
        <begin position="150"/>
        <end position="182"/>
    </location>
</feature>
<dbReference type="InterPro" id="IPR001680">
    <property type="entry name" value="WD40_rpt"/>
</dbReference>
<dbReference type="FunFam" id="2.130.10.10:FF:001309">
    <property type="entry name" value="Probable cytosolic iron-sulfur protein assembly protein 1"/>
    <property type="match status" value="1"/>
</dbReference>
<dbReference type="PANTHER" id="PTHR19920">
    <property type="entry name" value="WD40 PROTEIN CIAO1"/>
    <property type="match status" value="1"/>
</dbReference>
<evidence type="ECO:0000313" key="6">
    <source>
        <dbReference type="Proteomes" id="UP000077115"/>
    </source>
</evidence>
<dbReference type="InterPro" id="IPR019775">
    <property type="entry name" value="WD40_repeat_CS"/>
</dbReference>
<comment type="function">
    <text evidence="3">Essential component of the cytosolic iron-sulfur (Fe/S) protein assembly machinery. Required for the maturation of extramitochondrial Fe/S proteins.</text>
</comment>
<evidence type="ECO:0000256" key="4">
    <source>
        <dbReference type="PROSITE-ProRule" id="PRU00221"/>
    </source>
</evidence>
<dbReference type="Pfam" id="PF00400">
    <property type="entry name" value="WD40"/>
    <property type="match status" value="7"/>
</dbReference>
<feature type="repeat" description="WD" evidence="4">
    <location>
        <begin position="105"/>
        <end position="138"/>
    </location>
</feature>
<dbReference type="VEuPathDB" id="FungiDB:BDEG_26677"/>
<dbReference type="PROSITE" id="PS50294">
    <property type="entry name" value="WD_REPEATS_REGION"/>
    <property type="match status" value="5"/>
</dbReference>
<dbReference type="SUPFAM" id="SSF50978">
    <property type="entry name" value="WD40 repeat-like"/>
    <property type="match status" value="1"/>
</dbReference>
<reference evidence="5 6" key="2">
    <citation type="submission" date="2016-05" db="EMBL/GenBank/DDBJ databases">
        <title>Lineage-specific infection strategies underlie the spectrum of fungal disease in amphibians.</title>
        <authorList>
            <person name="Cuomo C.A."/>
            <person name="Farrer R.A."/>
            <person name="James T."/>
            <person name="Longcore J."/>
            <person name="Birren B."/>
        </authorList>
    </citation>
    <scope>NUCLEOTIDE SEQUENCE [LARGE SCALE GENOMIC DNA]</scope>
    <source>
        <strain evidence="5 6">JEL423</strain>
    </source>
</reference>
<feature type="repeat" description="WD" evidence="4">
    <location>
        <begin position="11"/>
        <end position="43"/>
    </location>
</feature>
<dbReference type="InterPro" id="IPR015943">
    <property type="entry name" value="WD40/YVTN_repeat-like_dom_sf"/>
</dbReference>
<dbReference type="Gene3D" id="2.130.10.10">
    <property type="entry name" value="YVTN repeat-like/Quinoprotein amine dehydrogenase"/>
    <property type="match status" value="1"/>
</dbReference>
<dbReference type="PRINTS" id="PR00320">
    <property type="entry name" value="GPROTEINBRPT"/>
</dbReference>
<name>A0A177WT60_BATDL</name>
<evidence type="ECO:0000256" key="1">
    <source>
        <dbReference type="ARBA" id="ARBA00022574"/>
    </source>
</evidence>
<feature type="repeat" description="WD" evidence="4">
    <location>
        <begin position="241"/>
        <end position="269"/>
    </location>
</feature>
<proteinExistence type="inferred from homology"/>
<dbReference type="STRING" id="403673.A0A177WT60"/>
<dbReference type="HAMAP" id="MF_03037">
    <property type="entry name" value="ciao1"/>
    <property type="match status" value="1"/>
</dbReference>
<dbReference type="PANTHER" id="PTHR19920:SF0">
    <property type="entry name" value="CYTOSOLIC IRON-SULFUR PROTEIN ASSEMBLY PROTEIN CIAO1-RELATED"/>
    <property type="match status" value="1"/>
</dbReference>
<protein>
    <recommendedName>
        <fullName evidence="3">Probable cytosolic iron-sulfur protein assembly protein 1</fullName>
    </recommendedName>
</protein>
<gene>
    <name evidence="3" type="primary">CIA1</name>
    <name evidence="5" type="ORF">BDEG_26677</name>
</gene>
<dbReference type="InterPro" id="IPR028608">
    <property type="entry name" value="CIAO1/Cia1"/>
</dbReference>
<feature type="repeat" description="WD" evidence="4">
    <location>
        <begin position="324"/>
        <end position="343"/>
    </location>
</feature>
<dbReference type="EMBL" id="DS022309">
    <property type="protein sequence ID" value="OAJ43309.1"/>
    <property type="molecule type" value="Genomic_DNA"/>
</dbReference>
<dbReference type="GO" id="GO:0016226">
    <property type="term" value="P:iron-sulfur cluster assembly"/>
    <property type="evidence" value="ECO:0007669"/>
    <property type="project" value="UniProtKB-UniRule"/>
</dbReference>
<dbReference type="PROSITE" id="PS50082">
    <property type="entry name" value="WD_REPEATS_2"/>
    <property type="match status" value="7"/>
</dbReference>
<dbReference type="eggNOG" id="KOG0645">
    <property type="taxonomic scope" value="Eukaryota"/>
</dbReference>
<dbReference type="Proteomes" id="UP000077115">
    <property type="component" value="Unassembled WGS sequence"/>
</dbReference>
<evidence type="ECO:0000256" key="3">
    <source>
        <dbReference type="HAMAP-Rule" id="MF_03037"/>
    </source>
</evidence>
<organism evidence="5 6">
    <name type="scientific">Batrachochytrium dendrobatidis (strain JEL423)</name>
    <dbReference type="NCBI Taxonomy" id="403673"/>
    <lineage>
        <taxon>Eukaryota</taxon>
        <taxon>Fungi</taxon>
        <taxon>Fungi incertae sedis</taxon>
        <taxon>Chytridiomycota</taxon>
        <taxon>Chytridiomycota incertae sedis</taxon>
        <taxon>Chytridiomycetes</taxon>
        <taxon>Rhizophydiales</taxon>
        <taxon>Rhizophydiales incertae sedis</taxon>
        <taxon>Batrachochytrium</taxon>
    </lineage>
</organism>
<keyword evidence="2" id="KW-0677">Repeat</keyword>
<evidence type="ECO:0000313" key="5">
    <source>
        <dbReference type="EMBL" id="OAJ43309.1"/>
    </source>
</evidence>